<keyword evidence="3" id="KW-1185">Reference proteome</keyword>
<dbReference type="EMBL" id="NIDF01000082">
    <property type="protein sequence ID" value="TYJ53635.1"/>
    <property type="molecule type" value="Genomic_DNA"/>
</dbReference>
<dbReference type="SUPFAM" id="SSF109604">
    <property type="entry name" value="HD-domain/PDEase-like"/>
    <property type="match status" value="1"/>
</dbReference>
<feature type="domain" description="HD/PDEase" evidence="1">
    <location>
        <begin position="25"/>
        <end position="151"/>
    </location>
</feature>
<evidence type="ECO:0000313" key="2">
    <source>
        <dbReference type="EMBL" id="TYJ53635.1"/>
    </source>
</evidence>
<evidence type="ECO:0000259" key="1">
    <source>
        <dbReference type="SMART" id="SM00471"/>
    </source>
</evidence>
<comment type="caution">
    <text evidence="2">The sequence shown here is derived from an EMBL/GenBank/DDBJ whole genome shotgun (WGS) entry which is preliminary data.</text>
</comment>
<sequence length="223" mass="25043">MTQETHSDLIARAEEMVKAHMAKYDPSHDWPHVDRVRKMALSIAKQMDPTPDLLIVELAALFHDVADKKYTKPTDPTLSQTLTPLLSPHLPQPKIDLILSIIPSVSYTSELALTRATPSQWTWQQTCLELHAVQDADRLDAIGAVGVMRCAAYSANVGRRLLVDDGDEERGERGGSAEGHFGEKLLRVRDRMKSGPGREEAERRHRTMLDFLAALEGERERML</sequence>
<reference evidence="2 3" key="1">
    <citation type="submission" date="2017-05" db="EMBL/GenBank/DDBJ databases">
        <title>The Genome Sequence of Tsuchiyaea wingfieldii DSM 27421.</title>
        <authorList>
            <person name="Cuomo C."/>
            <person name="Passer A."/>
            <person name="Billmyre B."/>
            <person name="Heitman J."/>
        </authorList>
    </citation>
    <scope>NUCLEOTIDE SEQUENCE [LARGE SCALE GENOMIC DNA]</scope>
    <source>
        <strain evidence="2 3">DSM 27421</strain>
    </source>
</reference>
<dbReference type="AlphaFoldDB" id="A0A5D3AQ80"/>
<gene>
    <name evidence="2" type="ORF">B9479_005722</name>
</gene>
<dbReference type="CDD" id="cd00077">
    <property type="entry name" value="HDc"/>
    <property type="match status" value="1"/>
</dbReference>
<organism evidence="2 3">
    <name type="scientific">Cryptococcus floricola</name>
    <dbReference type="NCBI Taxonomy" id="2591691"/>
    <lineage>
        <taxon>Eukaryota</taxon>
        <taxon>Fungi</taxon>
        <taxon>Dikarya</taxon>
        <taxon>Basidiomycota</taxon>
        <taxon>Agaricomycotina</taxon>
        <taxon>Tremellomycetes</taxon>
        <taxon>Tremellales</taxon>
        <taxon>Cryptococcaceae</taxon>
        <taxon>Cryptococcus</taxon>
    </lineage>
</organism>
<proteinExistence type="predicted"/>
<name>A0A5D3AQ80_9TREE</name>
<dbReference type="Gene3D" id="1.10.3210.50">
    <property type="match status" value="1"/>
</dbReference>
<dbReference type="Proteomes" id="UP000322245">
    <property type="component" value="Unassembled WGS sequence"/>
</dbReference>
<dbReference type="PANTHER" id="PTHR33594:SF1">
    <property type="entry name" value="HD_PDEASE DOMAIN-CONTAINING PROTEIN"/>
    <property type="match status" value="1"/>
</dbReference>
<dbReference type="PANTHER" id="PTHR33594">
    <property type="entry name" value="SUPERFAMILY HYDROLASE, PUTATIVE (AFU_ORTHOLOGUE AFUA_1G03035)-RELATED"/>
    <property type="match status" value="1"/>
</dbReference>
<dbReference type="SMART" id="SM00471">
    <property type="entry name" value="HDc"/>
    <property type="match status" value="1"/>
</dbReference>
<evidence type="ECO:0000313" key="3">
    <source>
        <dbReference type="Proteomes" id="UP000322245"/>
    </source>
</evidence>
<accession>A0A5D3AQ80</accession>
<dbReference type="InterPro" id="IPR003607">
    <property type="entry name" value="HD/PDEase_dom"/>
</dbReference>
<protein>
    <recommendedName>
        <fullName evidence="1">HD/PDEase domain-containing protein</fullName>
    </recommendedName>
</protein>